<evidence type="ECO:0000256" key="1">
    <source>
        <dbReference type="PROSITE-ProRule" id="PRU00047"/>
    </source>
</evidence>
<dbReference type="InterPro" id="IPR001878">
    <property type="entry name" value="Znf_CCHC"/>
</dbReference>
<dbReference type="GO" id="GO:0003676">
    <property type="term" value="F:nucleic acid binding"/>
    <property type="evidence" value="ECO:0007669"/>
    <property type="project" value="InterPro"/>
</dbReference>
<proteinExistence type="predicted"/>
<dbReference type="Gene3D" id="4.10.60.10">
    <property type="entry name" value="Zinc finger, CCHC-type"/>
    <property type="match status" value="1"/>
</dbReference>
<dbReference type="PROSITE" id="PS50158">
    <property type="entry name" value="ZF_CCHC"/>
    <property type="match status" value="1"/>
</dbReference>
<sequence>MALEDLKAIEIDVQPTAWIDEEYDEETLDREIWFEILVPTKGTRLGNFLTTERKPTSNMTTPSVAGGYASAARNEVFPTKECAIIIEALDGATIKDYINAIGKRTPVSNIRFISKISNGRICAYLVSQEKAEELITIHKTIQVNSTVLTVRPLINKNKRIILSNVPPIIPHDYIVQTLDHLNIKVTSTITFLLAASNEPGHSHIMSFRRQVYVDPDDVSKLPEVIQIPFDDTLYNIYTSLDSIACFICLGEGHLAKNCPKNQSTHPQEQQQDNSIETNLIPTKITPAVQKKTNTDNNDNSSLTEMLIDISYPETNSNNKRPHSTSDGSISSTNLSLPPSTSFKKPNELKKNKIKKIENNENQTPLTQHPSILTLPLEILKEIEANPTKYSCSFSQLQNLIDKTSGRIVIKPIIEEFEIRPIDLVEQLTVLYPHLNSRGWKSRFTKLRNKIKFEFGITTQDNLTPTQSEDDSELDSGSESCIDLSLATPQLAHNLTWYADEDLYDSDHYPIHLIYDDGLTSYPTNKLQRWIMTKADWPQYSKISEQKLALIEIDNPRPVDELITDLNQAIREAADLCIPKSRTTSLRTFEWCSGH</sequence>
<keyword evidence="1" id="KW-0863">Zinc-finger</keyword>
<dbReference type="SMART" id="SM00343">
    <property type="entry name" value="ZnF_C2HC"/>
    <property type="match status" value="1"/>
</dbReference>
<dbReference type="SUPFAM" id="SSF57756">
    <property type="entry name" value="Retrovirus zinc finger-like domains"/>
    <property type="match status" value="1"/>
</dbReference>
<dbReference type="InterPro" id="IPR036875">
    <property type="entry name" value="Znf_CCHC_sf"/>
</dbReference>
<dbReference type="AlphaFoldDB" id="A0A8J2HIE7"/>
<dbReference type="GO" id="GO:0008270">
    <property type="term" value="F:zinc ion binding"/>
    <property type="evidence" value="ECO:0007669"/>
    <property type="project" value="UniProtKB-KW"/>
</dbReference>
<name>A0A8J2HIE7_COTCN</name>
<feature type="domain" description="CCHC-type" evidence="3">
    <location>
        <begin position="245"/>
        <end position="260"/>
    </location>
</feature>
<evidence type="ECO:0000313" key="5">
    <source>
        <dbReference type="Proteomes" id="UP000786811"/>
    </source>
</evidence>
<evidence type="ECO:0000313" key="4">
    <source>
        <dbReference type="EMBL" id="CAG5100309.1"/>
    </source>
</evidence>
<keyword evidence="5" id="KW-1185">Reference proteome</keyword>
<dbReference type="SUPFAM" id="SSF56219">
    <property type="entry name" value="DNase I-like"/>
    <property type="match status" value="1"/>
</dbReference>
<comment type="caution">
    <text evidence="4">The sequence shown here is derived from an EMBL/GenBank/DDBJ whole genome shotgun (WGS) entry which is preliminary data.</text>
</comment>
<gene>
    <name evidence="4" type="ORF">HICCMSTLAB_LOCUS9489</name>
</gene>
<dbReference type="Proteomes" id="UP000786811">
    <property type="component" value="Unassembled WGS sequence"/>
</dbReference>
<keyword evidence="1" id="KW-0479">Metal-binding</keyword>
<accession>A0A8J2HIE7</accession>
<evidence type="ECO:0000256" key="2">
    <source>
        <dbReference type="SAM" id="MobiDB-lite"/>
    </source>
</evidence>
<feature type="region of interest" description="Disordered" evidence="2">
    <location>
        <begin position="259"/>
        <end position="347"/>
    </location>
</feature>
<reference evidence="4" key="1">
    <citation type="submission" date="2021-04" db="EMBL/GenBank/DDBJ databases">
        <authorList>
            <person name="Chebbi M.A.C M."/>
        </authorList>
    </citation>
    <scope>NUCLEOTIDE SEQUENCE</scope>
</reference>
<dbReference type="OrthoDB" id="8034367at2759"/>
<keyword evidence="1" id="KW-0862">Zinc</keyword>
<protein>
    <submittedName>
        <fullName evidence="4">Similar to Transposon TX1 uncharacterized 82 kDa protein (Xenopus laevis)</fullName>
    </submittedName>
</protein>
<feature type="compositionally biased region" description="Low complexity" evidence="2">
    <location>
        <begin position="290"/>
        <end position="301"/>
    </location>
</feature>
<dbReference type="EMBL" id="CAJNRD030001122">
    <property type="protein sequence ID" value="CAG5100309.1"/>
    <property type="molecule type" value="Genomic_DNA"/>
</dbReference>
<feature type="compositionally biased region" description="Polar residues" evidence="2">
    <location>
        <begin position="259"/>
        <end position="280"/>
    </location>
</feature>
<dbReference type="InterPro" id="IPR036691">
    <property type="entry name" value="Endo/exonu/phosph_ase_sf"/>
</dbReference>
<feature type="compositionally biased region" description="Low complexity" evidence="2">
    <location>
        <begin position="328"/>
        <end position="343"/>
    </location>
</feature>
<evidence type="ECO:0000259" key="3">
    <source>
        <dbReference type="PROSITE" id="PS50158"/>
    </source>
</evidence>
<organism evidence="4 5">
    <name type="scientific">Cotesia congregata</name>
    <name type="common">Parasitoid wasp</name>
    <name type="synonym">Apanteles congregatus</name>
    <dbReference type="NCBI Taxonomy" id="51543"/>
    <lineage>
        <taxon>Eukaryota</taxon>
        <taxon>Metazoa</taxon>
        <taxon>Ecdysozoa</taxon>
        <taxon>Arthropoda</taxon>
        <taxon>Hexapoda</taxon>
        <taxon>Insecta</taxon>
        <taxon>Pterygota</taxon>
        <taxon>Neoptera</taxon>
        <taxon>Endopterygota</taxon>
        <taxon>Hymenoptera</taxon>
        <taxon>Apocrita</taxon>
        <taxon>Ichneumonoidea</taxon>
        <taxon>Braconidae</taxon>
        <taxon>Microgastrinae</taxon>
        <taxon>Cotesia</taxon>
    </lineage>
</organism>